<comment type="similarity">
    <text evidence="4">Belongs to the SprT family.</text>
</comment>
<feature type="active site" evidence="4">
    <location>
        <position position="68"/>
    </location>
</feature>
<dbReference type="Pfam" id="PF10263">
    <property type="entry name" value="SprT-like"/>
    <property type="match status" value="1"/>
</dbReference>
<dbReference type="AlphaFoldDB" id="A0A3M7TLT9"/>
<evidence type="ECO:0000256" key="1">
    <source>
        <dbReference type="ARBA" id="ARBA00022490"/>
    </source>
</evidence>
<evidence type="ECO:0000313" key="6">
    <source>
        <dbReference type="EMBL" id="RNA66358.1"/>
    </source>
</evidence>
<evidence type="ECO:0000256" key="3">
    <source>
        <dbReference type="ARBA" id="ARBA00022833"/>
    </source>
</evidence>
<dbReference type="InterPro" id="IPR006640">
    <property type="entry name" value="SprT-like_domain"/>
</dbReference>
<dbReference type="GO" id="GO:0005737">
    <property type="term" value="C:cytoplasm"/>
    <property type="evidence" value="ECO:0007669"/>
    <property type="project" value="UniProtKB-SubCell"/>
</dbReference>
<feature type="domain" description="SprT-like" evidence="5">
    <location>
        <begin position="4"/>
        <end position="149"/>
    </location>
</feature>
<evidence type="ECO:0000256" key="4">
    <source>
        <dbReference type="HAMAP-Rule" id="MF_00745"/>
    </source>
</evidence>
<feature type="binding site" evidence="4">
    <location>
        <position position="71"/>
    </location>
    <ligand>
        <name>Zn(2+)</name>
        <dbReference type="ChEBI" id="CHEBI:29105"/>
    </ligand>
</feature>
<dbReference type="OrthoDB" id="9799909at2"/>
<evidence type="ECO:0000313" key="7">
    <source>
        <dbReference type="Proteomes" id="UP000278746"/>
    </source>
</evidence>
<organism evidence="6 7">
    <name type="scientific">Alteribacter keqinensis</name>
    <dbReference type="NCBI Taxonomy" id="2483800"/>
    <lineage>
        <taxon>Bacteria</taxon>
        <taxon>Bacillati</taxon>
        <taxon>Bacillota</taxon>
        <taxon>Bacilli</taxon>
        <taxon>Bacillales</taxon>
        <taxon>Bacillaceae</taxon>
        <taxon>Alteribacter</taxon>
    </lineage>
</organism>
<keyword evidence="7" id="KW-1185">Reference proteome</keyword>
<gene>
    <name evidence="6" type="ORF">EBO34_19790</name>
</gene>
<accession>A0A3M7TLT9</accession>
<comment type="caution">
    <text evidence="6">The sequence shown here is derived from an EMBL/GenBank/DDBJ whole genome shotgun (WGS) entry which is preliminary data.</text>
</comment>
<feature type="binding site" evidence="4">
    <location>
        <position position="67"/>
    </location>
    <ligand>
        <name>Zn(2+)</name>
        <dbReference type="ChEBI" id="CHEBI:29105"/>
    </ligand>
</feature>
<evidence type="ECO:0000256" key="2">
    <source>
        <dbReference type="ARBA" id="ARBA00022723"/>
    </source>
</evidence>
<dbReference type="EMBL" id="RHIB01000004">
    <property type="protein sequence ID" value="RNA66358.1"/>
    <property type="molecule type" value="Genomic_DNA"/>
</dbReference>
<reference evidence="6 7" key="1">
    <citation type="submission" date="2018-10" db="EMBL/GenBank/DDBJ databases">
        <title>Bacillus Keqinensis sp. nov., a moderately halophilic bacterium isolated from a saline-alkaline lake.</title>
        <authorList>
            <person name="Wang H."/>
        </authorList>
    </citation>
    <scope>NUCLEOTIDE SEQUENCE [LARGE SCALE GENOMIC DNA]</scope>
    <source>
        <strain evidence="6 7">KQ-3</strain>
    </source>
</reference>
<sequence length="154" mass="18246">MTDLELQKLVEGISEASFNRPFKHKATFNPRLRTTGGRYMLQSHNIEMNPKQLEQFGEEEFIKIVKHELCHYHLHIEGRGYQHKDADFKQLLKKVGGSRFCQVVPGMRRRSKTLHIYTCKKCGIQFRRKRQIDLKRFVCGRCRGRLEKIKTISQ</sequence>
<proteinExistence type="inferred from homology"/>
<dbReference type="SMART" id="SM00731">
    <property type="entry name" value="SprT"/>
    <property type="match status" value="1"/>
</dbReference>
<dbReference type="InterPro" id="IPR023524">
    <property type="entry name" value="Uncharacterised_SprT-like"/>
</dbReference>
<keyword evidence="1 4" id="KW-0963">Cytoplasm</keyword>
<comment type="cofactor">
    <cofactor evidence="4">
        <name>Zn(2+)</name>
        <dbReference type="ChEBI" id="CHEBI:29105"/>
    </cofactor>
    <text evidence="4">Binds 1 zinc ion.</text>
</comment>
<dbReference type="Proteomes" id="UP000278746">
    <property type="component" value="Unassembled WGS sequence"/>
</dbReference>
<keyword evidence="2 4" id="KW-0479">Metal-binding</keyword>
<comment type="subcellular location">
    <subcellularLocation>
        <location evidence="4">Cytoplasm</location>
    </subcellularLocation>
</comment>
<protein>
    <recommendedName>
        <fullName evidence="4">Protein SprT-like</fullName>
    </recommendedName>
</protein>
<dbReference type="HAMAP" id="MF_00745">
    <property type="entry name" value="SprT_like"/>
    <property type="match status" value="1"/>
</dbReference>
<evidence type="ECO:0000259" key="5">
    <source>
        <dbReference type="SMART" id="SM00731"/>
    </source>
</evidence>
<dbReference type="NCBIfam" id="NF003339">
    <property type="entry name" value="PRK04351.1"/>
    <property type="match status" value="1"/>
</dbReference>
<keyword evidence="3 4" id="KW-0862">Zinc</keyword>
<dbReference type="RefSeq" id="WP_122901867.1">
    <property type="nucleotide sequence ID" value="NZ_RHIB01000004.1"/>
</dbReference>
<name>A0A3M7TLT9_9BACI</name>
<dbReference type="GO" id="GO:0008270">
    <property type="term" value="F:zinc ion binding"/>
    <property type="evidence" value="ECO:0007669"/>
    <property type="project" value="UniProtKB-UniRule"/>
</dbReference>
<dbReference type="GO" id="GO:0006950">
    <property type="term" value="P:response to stress"/>
    <property type="evidence" value="ECO:0007669"/>
    <property type="project" value="UniProtKB-ARBA"/>
</dbReference>